<dbReference type="Gene3D" id="2.40.290.30">
    <property type="entry name" value="Mediator complex subunit 25, ACID domain"/>
    <property type="match status" value="1"/>
</dbReference>
<dbReference type="PANTHER" id="PTHR12433">
    <property type="entry name" value="MEDIATOR OF RNA POLYMERASE II TRANSCRIPTION SUBUNIT 25"/>
    <property type="match status" value="1"/>
</dbReference>
<accession>A0AA40LH63</accession>
<organism evidence="4 5">
    <name type="scientific">Cnephaeus nilssonii</name>
    <name type="common">Northern bat</name>
    <name type="synonym">Eptesicus nilssonii</name>
    <dbReference type="NCBI Taxonomy" id="3371016"/>
    <lineage>
        <taxon>Eukaryota</taxon>
        <taxon>Metazoa</taxon>
        <taxon>Chordata</taxon>
        <taxon>Craniata</taxon>
        <taxon>Vertebrata</taxon>
        <taxon>Euteleostomi</taxon>
        <taxon>Mammalia</taxon>
        <taxon>Eutheria</taxon>
        <taxon>Laurasiatheria</taxon>
        <taxon>Chiroptera</taxon>
        <taxon>Yangochiroptera</taxon>
        <taxon>Vespertilionidae</taxon>
        <taxon>Cnephaeus</taxon>
    </lineage>
</organism>
<proteinExistence type="inferred from homology"/>
<dbReference type="AlphaFoldDB" id="A0AA40LH63"/>
<dbReference type="InterPro" id="IPR038196">
    <property type="entry name" value="Med25_PTOV_sf"/>
</dbReference>
<dbReference type="PANTHER" id="PTHR12433:SF11">
    <property type="entry name" value="MEDIATOR OF RNA POLYMERASE II TRANSCRIPTION SUBUNIT 25"/>
    <property type="match status" value="1"/>
</dbReference>
<dbReference type="GO" id="GO:0048471">
    <property type="term" value="C:perinuclear region of cytoplasm"/>
    <property type="evidence" value="ECO:0007669"/>
    <property type="project" value="UniProtKB-SubCell"/>
</dbReference>
<dbReference type="GO" id="GO:0005886">
    <property type="term" value="C:plasma membrane"/>
    <property type="evidence" value="ECO:0007669"/>
    <property type="project" value="UniProtKB-SubCell"/>
</dbReference>
<gene>
    <name evidence="4" type="ORF">QTO34_007788</name>
</gene>
<dbReference type="GO" id="GO:0045944">
    <property type="term" value="P:positive regulation of transcription by RNA polymerase II"/>
    <property type="evidence" value="ECO:0007669"/>
    <property type="project" value="TreeGrafter"/>
</dbReference>
<evidence type="ECO:0000259" key="3">
    <source>
        <dbReference type="Pfam" id="PF11232"/>
    </source>
</evidence>
<dbReference type="InterPro" id="IPR021394">
    <property type="entry name" value="Med25_PTOV"/>
</dbReference>
<evidence type="ECO:0000256" key="1">
    <source>
        <dbReference type="RuleBase" id="RU369088"/>
    </source>
</evidence>
<comment type="function">
    <text evidence="1">Activates transcription. Required for nuclear translocation of FLOT1. Promotes cell proliferation.</text>
</comment>
<keyword evidence="1" id="KW-0804">Transcription</keyword>
<dbReference type="Proteomes" id="UP001177744">
    <property type="component" value="Unassembled WGS sequence"/>
</dbReference>
<evidence type="ECO:0000313" key="5">
    <source>
        <dbReference type="Proteomes" id="UP001177744"/>
    </source>
</evidence>
<keyword evidence="5" id="KW-1185">Reference proteome</keyword>
<comment type="similarity">
    <text evidence="1">Belongs to the Mediator complex subunit 25 family. PTOV1 subfamily.</text>
</comment>
<evidence type="ECO:0000313" key="4">
    <source>
        <dbReference type="EMBL" id="KAK1332102.1"/>
    </source>
</evidence>
<dbReference type="GO" id="GO:0016592">
    <property type="term" value="C:mediator complex"/>
    <property type="evidence" value="ECO:0007669"/>
    <property type="project" value="TreeGrafter"/>
</dbReference>
<comment type="caution">
    <text evidence="4">The sequence shown here is derived from an EMBL/GenBank/DDBJ whole genome shotgun (WGS) entry which is preliminary data.</text>
</comment>
<dbReference type="EMBL" id="JAULJE010000019">
    <property type="protein sequence ID" value="KAK1332102.1"/>
    <property type="molecule type" value="Genomic_DNA"/>
</dbReference>
<keyword evidence="1" id="KW-0963">Cytoplasm</keyword>
<dbReference type="Pfam" id="PF11232">
    <property type="entry name" value="Med25"/>
    <property type="match status" value="1"/>
</dbReference>
<sequence>MLNPQHVQLLFDNEVLPDHVTMEQPGSPSLVSTVSQGEESGPSLAQRGVSALSEQQPISKKLLAWSDVLGWKEKPKPGTHTLLMRSLPCQVYVDQGENLKTDLWPQKLIMHLFPSWLLIRMGHFIQKSSIVQFSFTNLDLESHKSLYGMIGNGSGLIPVKGTCQVAA</sequence>
<feature type="compositionally biased region" description="Polar residues" evidence="2">
    <location>
        <begin position="24"/>
        <end position="38"/>
    </location>
</feature>
<comment type="subcellular location">
    <subcellularLocation>
        <location evidence="1">Cytoplasm</location>
    </subcellularLocation>
    <subcellularLocation>
        <location evidence="1">Nucleus</location>
    </subcellularLocation>
    <subcellularLocation>
        <location evidence="1">Cell membrane</location>
    </subcellularLocation>
    <subcellularLocation>
        <location evidence="1">Cytoplasm</location>
        <location evidence="1">Perinuclear region</location>
    </subcellularLocation>
    <text evidence="1">Translocates from the cytoplasm to the nucleus at the onset of S-phase. Also localizes to lipid rafts.</text>
</comment>
<comment type="subunit">
    <text evidence="1">May interact with CREBBP. Interacts with FLOT1.</text>
</comment>
<name>A0AA40LH63_CNENI</name>
<dbReference type="GO" id="GO:0005667">
    <property type="term" value="C:transcription regulator complex"/>
    <property type="evidence" value="ECO:0007669"/>
    <property type="project" value="TreeGrafter"/>
</dbReference>
<protein>
    <recommendedName>
        <fullName evidence="1">Prostate tumor-overexpressed gene 1 protein</fullName>
    </recommendedName>
</protein>
<keyword evidence="1" id="KW-0539">Nucleus</keyword>
<evidence type="ECO:0000256" key="2">
    <source>
        <dbReference type="SAM" id="MobiDB-lite"/>
    </source>
</evidence>
<reference evidence="4" key="1">
    <citation type="submission" date="2023-06" db="EMBL/GenBank/DDBJ databases">
        <title>Reference genome for the Northern bat (Eptesicus nilssonii), a most northern bat species.</title>
        <authorList>
            <person name="Laine V.N."/>
            <person name="Pulliainen A.T."/>
            <person name="Lilley T.M."/>
        </authorList>
    </citation>
    <scope>NUCLEOTIDE SEQUENCE</scope>
    <source>
        <strain evidence="4">BLF_Eptnil</strain>
        <tissue evidence="4">Kidney</tissue>
    </source>
</reference>
<feature type="region of interest" description="Disordered" evidence="2">
    <location>
        <begin position="24"/>
        <end position="52"/>
    </location>
</feature>
<feature type="domain" description="Mediator complex subunit Med25 PTOV" evidence="3">
    <location>
        <begin position="60"/>
        <end position="155"/>
    </location>
</feature>